<dbReference type="RefSeq" id="WP_269697999.1">
    <property type="nucleotide sequence ID" value="NZ_CP080387.1"/>
</dbReference>
<protein>
    <recommendedName>
        <fullName evidence="10">Glycerol-3-phosphate acyltransferase</fullName>
    </recommendedName>
    <alternativeName>
        <fullName evidence="10">Acyl-PO4 G3P acyltransferase</fullName>
    </alternativeName>
    <alternativeName>
        <fullName evidence="10">Acyl-phosphate--glycerol-3-phosphate acyltransferase</fullName>
    </alternativeName>
    <alternativeName>
        <fullName evidence="10">G3P acyltransferase</fullName>
        <shortName evidence="10">GPAT</shortName>
        <ecNumber evidence="10">2.3.1.275</ecNumber>
    </alternativeName>
    <alternativeName>
        <fullName evidence="10">Lysophosphatidic acid synthase</fullName>
        <shortName evidence="10">LPA synthase</shortName>
    </alternativeName>
</protein>
<evidence type="ECO:0000256" key="10">
    <source>
        <dbReference type="HAMAP-Rule" id="MF_01043"/>
    </source>
</evidence>
<dbReference type="PANTHER" id="PTHR30309:SF0">
    <property type="entry name" value="GLYCEROL-3-PHOSPHATE ACYLTRANSFERASE-RELATED"/>
    <property type="match status" value="1"/>
</dbReference>
<keyword evidence="6 10" id="KW-0443">Lipid metabolism</keyword>
<dbReference type="HAMAP" id="MF_01043">
    <property type="entry name" value="PlsY"/>
    <property type="match status" value="1"/>
</dbReference>
<dbReference type="PANTHER" id="PTHR30309">
    <property type="entry name" value="INNER MEMBRANE PROTEIN YGIH"/>
    <property type="match status" value="1"/>
</dbReference>
<accession>A0ABY8RPQ1</accession>
<comment type="function">
    <text evidence="10">Catalyzes the transfer of an acyl group from acyl-phosphate (acyl-PO(4)) to glycerol-3-phosphate (G3P) to form lysophosphatidic acid (LPA). This enzyme utilizes acyl-phosphate as fatty acyl donor, but not acyl-CoA or acyl-ACP.</text>
</comment>
<feature type="transmembrane region" description="Helical" evidence="10">
    <location>
        <begin position="92"/>
        <end position="110"/>
    </location>
</feature>
<keyword evidence="12" id="KW-1185">Reference proteome</keyword>
<keyword evidence="2 10" id="KW-0444">Lipid biosynthesis</keyword>
<dbReference type="NCBIfam" id="TIGR00023">
    <property type="entry name" value="glycerol-3-phosphate 1-O-acyltransferase PlsY"/>
    <property type="match status" value="1"/>
</dbReference>
<keyword evidence="11" id="KW-0012">Acyltransferase</keyword>
<dbReference type="GO" id="GO:0004366">
    <property type="term" value="F:glycerol-3-phosphate O-acyltransferase activity"/>
    <property type="evidence" value="ECO:0007669"/>
    <property type="project" value="UniProtKB-EC"/>
</dbReference>
<feature type="transmembrane region" description="Helical" evidence="10">
    <location>
        <begin position="147"/>
        <end position="166"/>
    </location>
</feature>
<dbReference type="EMBL" id="CP080387">
    <property type="protein sequence ID" value="WHO09172.1"/>
    <property type="molecule type" value="Genomic_DNA"/>
</dbReference>
<dbReference type="InterPro" id="IPR003811">
    <property type="entry name" value="G3P_acylTferase_PlsY"/>
</dbReference>
<dbReference type="SMART" id="SM01207">
    <property type="entry name" value="G3P_acyltransf"/>
    <property type="match status" value="1"/>
</dbReference>
<evidence type="ECO:0000256" key="1">
    <source>
        <dbReference type="ARBA" id="ARBA00022475"/>
    </source>
</evidence>
<sequence>MSALTDWQTAPALLALAALIGYLLGSIPFGLILTRMAGLGDVRKIGSGNIGATNVLRTGNKKLAAATLLLDALKGTAAVLVANALWGYEASLVAGFFAFLGHLFPVWLGFKGGKGVAVYIGVLLGAAPLMMLAFALIWLATAFITRYSSLSALLAMLIIPVALWVVGPEKTAMLVTLLSVISWWKHRENIARLLAGTESRIGQKG</sequence>
<feature type="transmembrane region" description="Helical" evidence="10">
    <location>
        <begin position="117"/>
        <end position="141"/>
    </location>
</feature>
<gene>
    <name evidence="10 11" type="primary">plsY</name>
    <name evidence="11" type="ORF">KZ699_05105</name>
</gene>
<name>A0ABY8RPQ1_9HYPH</name>
<evidence type="ECO:0000256" key="6">
    <source>
        <dbReference type="ARBA" id="ARBA00023098"/>
    </source>
</evidence>
<organism evidence="11 12">
    <name type="scientific">Agrobacterium cucumeris</name>
    <dbReference type="NCBI Taxonomy" id="2862866"/>
    <lineage>
        <taxon>Bacteria</taxon>
        <taxon>Pseudomonadati</taxon>
        <taxon>Pseudomonadota</taxon>
        <taxon>Alphaproteobacteria</taxon>
        <taxon>Hyphomicrobiales</taxon>
        <taxon>Rhizobiaceae</taxon>
        <taxon>Rhizobium/Agrobacterium group</taxon>
        <taxon>Agrobacterium</taxon>
    </lineage>
</organism>
<reference evidence="11 12" key="1">
    <citation type="journal article" date="2023" name="Syst. Appl. Microbiol.">
        <title>Agrobacterium cucumeris sp. nov. isolated from crazy roots on cucumber (Cucumis sativus).</title>
        <authorList>
            <person name="Warabieda M."/>
            <person name="Kuzmanovic N."/>
            <person name="Trzcinski P."/>
            <person name="Pulawska J."/>
        </authorList>
    </citation>
    <scope>NUCLEOTIDE SEQUENCE [LARGE SCALE GENOMIC DNA]</scope>
    <source>
        <strain evidence="11 12">O132</strain>
    </source>
</reference>
<feature type="transmembrane region" description="Helical" evidence="10">
    <location>
        <begin position="12"/>
        <end position="34"/>
    </location>
</feature>
<dbReference type="EC" id="2.3.1.275" evidence="10"/>
<keyword evidence="3 10" id="KW-0808">Transferase</keyword>
<keyword evidence="8 10" id="KW-0594">Phospholipid biosynthesis</keyword>
<keyword evidence="5 10" id="KW-1133">Transmembrane helix</keyword>
<comment type="pathway">
    <text evidence="10">Lipid metabolism; phospholipid metabolism.</text>
</comment>
<evidence type="ECO:0000256" key="5">
    <source>
        <dbReference type="ARBA" id="ARBA00022989"/>
    </source>
</evidence>
<evidence type="ECO:0000256" key="3">
    <source>
        <dbReference type="ARBA" id="ARBA00022679"/>
    </source>
</evidence>
<keyword evidence="9 10" id="KW-1208">Phospholipid metabolism</keyword>
<comment type="catalytic activity">
    <reaction evidence="10">
        <text>an acyl phosphate + sn-glycerol 3-phosphate = a 1-acyl-sn-glycero-3-phosphate + phosphate</text>
        <dbReference type="Rhea" id="RHEA:34075"/>
        <dbReference type="ChEBI" id="CHEBI:43474"/>
        <dbReference type="ChEBI" id="CHEBI:57597"/>
        <dbReference type="ChEBI" id="CHEBI:57970"/>
        <dbReference type="ChEBI" id="CHEBI:59918"/>
        <dbReference type="EC" id="2.3.1.275"/>
    </reaction>
</comment>
<dbReference type="Pfam" id="PF02660">
    <property type="entry name" value="G3P_acyltransf"/>
    <property type="match status" value="1"/>
</dbReference>
<evidence type="ECO:0000256" key="2">
    <source>
        <dbReference type="ARBA" id="ARBA00022516"/>
    </source>
</evidence>
<dbReference type="Proteomes" id="UP001225611">
    <property type="component" value="Chromosome 1"/>
</dbReference>
<evidence type="ECO:0000313" key="12">
    <source>
        <dbReference type="Proteomes" id="UP001225611"/>
    </source>
</evidence>
<comment type="similarity">
    <text evidence="10">Belongs to the PlsY family.</text>
</comment>
<evidence type="ECO:0000256" key="4">
    <source>
        <dbReference type="ARBA" id="ARBA00022692"/>
    </source>
</evidence>
<comment type="subcellular location">
    <subcellularLocation>
        <location evidence="10">Cell membrane</location>
        <topology evidence="10">Multi-pass membrane protein</topology>
    </subcellularLocation>
</comment>
<proteinExistence type="inferred from homology"/>
<evidence type="ECO:0000313" key="11">
    <source>
        <dbReference type="EMBL" id="WHO09172.1"/>
    </source>
</evidence>
<evidence type="ECO:0000256" key="9">
    <source>
        <dbReference type="ARBA" id="ARBA00023264"/>
    </source>
</evidence>
<keyword evidence="1 10" id="KW-1003">Cell membrane</keyword>
<keyword evidence="7 10" id="KW-0472">Membrane</keyword>
<evidence type="ECO:0000256" key="7">
    <source>
        <dbReference type="ARBA" id="ARBA00023136"/>
    </source>
</evidence>
<comment type="subunit">
    <text evidence="10">Probably interacts with PlsX.</text>
</comment>
<evidence type="ECO:0000256" key="8">
    <source>
        <dbReference type="ARBA" id="ARBA00023209"/>
    </source>
</evidence>
<keyword evidence="4 10" id="KW-0812">Transmembrane</keyword>